<keyword evidence="2" id="KW-0547">Nucleotide-binding</keyword>
<dbReference type="GO" id="GO:0098796">
    <property type="term" value="C:membrane protein complex"/>
    <property type="evidence" value="ECO:0007669"/>
    <property type="project" value="UniProtKB-ARBA"/>
</dbReference>
<keyword evidence="3 5" id="KW-0067">ATP-binding</keyword>
<dbReference type="GO" id="GO:0005524">
    <property type="term" value="F:ATP binding"/>
    <property type="evidence" value="ECO:0007669"/>
    <property type="project" value="UniProtKB-KW"/>
</dbReference>
<evidence type="ECO:0000256" key="2">
    <source>
        <dbReference type="ARBA" id="ARBA00022741"/>
    </source>
</evidence>
<dbReference type="PROSITE" id="PS50893">
    <property type="entry name" value="ABC_TRANSPORTER_2"/>
    <property type="match status" value="1"/>
</dbReference>
<dbReference type="InterPro" id="IPR017871">
    <property type="entry name" value="ABC_transporter-like_CS"/>
</dbReference>
<dbReference type="AlphaFoldDB" id="A0A1H0GPS8"/>
<dbReference type="InterPro" id="IPR017911">
    <property type="entry name" value="MacB-like_ATP-bd"/>
</dbReference>
<dbReference type="InterPro" id="IPR027417">
    <property type="entry name" value="P-loop_NTPase"/>
</dbReference>
<keyword evidence="6" id="KW-1185">Reference proteome</keyword>
<dbReference type="InterPro" id="IPR015854">
    <property type="entry name" value="ABC_transpr_LolD-like"/>
</dbReference>
<keyword evidence="1" id="KW-0813">Transport</keyword>
<accession>A0A1H0GPS8</accession>
<dbReference type="PROSITE" id="PS00211">
    <property type="entry name" value="ABC_TRANSPORTER_1"/>
    <property type="match status" value="1"/>
</dbReference>
<evidence type="ECO:0000256" key="1">
    <source>
        <dbReference type="ARBA" id="ARBA00022448"/>
    </source>
</evidence>
<evidence type="ECO:0000313" key="6">
    <source>
        <dbReference type="Proteomes" id="UP000199341"/>
    </source>
</evidence>
<dbReference type="SUPFAM" id="SSF52540">
    <property type="entry name" value="P-loop containing nucleoside triphosphate hydrolases"/>
    <property type="match status" value="1"/>
</dbReference>
<dbReference type="GO" id="GO:0016887">
    <property type="term" value="F:ATP hydrolysis activity"/>
    <property type="evidence" value="ECO:0007669"/>
    <property type="project" value="InterPro"/>
</dbReference>
<reference evidence="5 6" key="1">
    <citation type="submission" date="2016-10" db="EMBL/GenBank/DDBJ databases">
        <authorList>
            <person name="de Groot N.N."/>
        </authorList>
    </citation>
    <scope>NUCLEOTIDE SEQUENCE [LARGE SCALE GENOMIC DNA]</scope>
    <source>
        <strain evidence="5 6">CGMCC 4.2022</strain>
    </source>
</reference>
<name>A0A1H0GPS8_9ACTN</name>
<dbReference type="GO" id="GO:0022857">
    <property type="term" value="F:transmembrane transporter activity"/>
    <property type="evidence" value="ECO:0007669"/>
    <property type="project" value="TreeGrafter"/>
</dbReference>
<dbReference type="PANTHER" id="PTHR24220">
    <property type="entry name" value="IMPORT ATP-BINDING PROTEIN"/>
    <property type="match status" value="1"/>
</dbReference>
<dbReference type="FunFam" id="3.40.50.300:FF:000032">
    <property type="entry name" value="Export ABC transporter ATP-binding protein"/>
    <property type="match status" value="1"/>
</dbReference>
<feature type="domain" description="ABC transporter" evidence="4">
    <location>
        <begin position="34"/>
        <end position="271"/>
    </location>
</feature>
<sequence>MGAGGAAGKAAEDVRDAGYARGGPAVGPRSPYAVELRAVRRTYGRGDAAVHALCGIDLALPRGSFTAMMGPSGSGKSTFLQCAAGLDRPNAGAVLLGGEDITGLGENKLTELRRSRIGFVFQSFNLLPSLTVLQNVLLPQRLAGQRPDRRRAAAVLEQVGLAGHARRRPGQLSGGQQQRVAIARALVTSPEVVFADEPTGALDTATARDVLALLRQAVDRAGATVVMVTHDPVAASYADRVVFLADGLLAGELRDPEPAAVADRMVALTSAATGGPAGAAA</sequence>
<dbReference type="EMBL" id="FNIE01000007">
    <property type="protein sequence ID" value="SDO08877.1"/>
    <property type="molecule type" value="Genomic_DNA"/>
</dbReference>
<proteinExistence type="predicted"/>
<evidence type="ECO:0000259" key="4">
    <source>
        <dbReference type="PROSITE" id="PS50893"/>
    </source>
</evidence>
<evidence type="ECO:0000256" key="3">
    <source>
        <dbReference type="ARBA" id="ARBA00022840"/>
    </source>
</evidence>
<dbReference type="GO" id="GO:0005886">
    <property type="term" value="C:plasma membrane"/>
    <property type="evidence" value="ECO:0007669"/>
    <property type="project" value="TreeGrafter"/>
</dbReference>
<protein>
    <submittedName>
        <fullName evidence="5">Putative ABC transport system ATP-binding protein</fullName>
    </submittedName>
</protein>
<organism evidence="5 6">
    <name type="scientific">Actinacidiphila guanduensis</name>
    <dbReference type="NCBI Taxonomy" id="310781"/>
    <lineage>
        <taxon>Bacteria</taxon>
        <taxon>Bacillati</taxon>
        <taxon>Actinomycetota</taxon>
        <taxon>Actinomycetes</taxon>
        <taxon>Kitasatosporales</taxon>
        <taxon>Streptomycetaceae</taxon>
        <taxon>Actinacidiphila</taxon>
    </lineage>
</organism>
<dbReference type="Pfam" id="PF00005">
    <property type="entry name" value="ABC_tran"/>
    <property type="match status" value="1"/>
</dbReference>
<dbReference type="Proteomes" id="UP000199341">
    <property type="component" value="Unassembled WGS sequence"/>
</dbReference>
<dbReference type="SMART" id="SM00382">
    <property type="entry name" value="AAA"/>
    <property type="match status" value="1"/>
</dbReference>
<dbReference type="Gene3D" id="3.40.50.300">
    <property type="entry name" value="P-loop containing nucleotide triphosphate hydrolases"/>
    <property type="match status" value="1"/>
</dbReference>
<evidence type="ECO:0000313" key="5">
    <source>
        <dbReference type="EMBL" id="SDO08877.1"/>
    </source>
</evidence>
<dbReference type="STRING" id="310781.SAMN05216259_107212"/>
<dbReference type="InterPro" id="IPR003439">
    <property type="entry name" value="ABC_transporter-like_ATP-bd"/>
</dbReference>
<dbReference type="PANTHER" id="PTHR24220:SF685">
    <property type="entry name" value="ABC TRANSPORTER RELATED"/>
    <property type="match status" value="1"/>
</dbReference>
<gene>
    <name evidence="5" type="ORF">SAMN05216259_107212</name>
</gene>
<dbReference type="InterPro" id="IPR003593">
    <property type="entry name" value="AAA+_ATPase"/>
</dbReference>
<dbReference type="CDD" id="cd03255">
    <property type="entry name" value="ABC_MJ0796_LolCDE_FtsE"/>
    <property type="match status" value="1"/>
</dbReference>